<reference evidence="13" key="1">
    <citation type="submission" date="2015-11" db="EMBL/GenBank/DDBJ databases">
        <title>De novo transcriptome assembly of four potential Pierce s Disease insect vectors from Arizona vineyards.</title>
        <authorList>
            <person name="Tassone E.E."/>
        </authorList>
    </citation>
    <scope>NUCLEOTIDE SEQUENCE</scope>
</reference>
<accession>A0A1B6JJG2</accession>
<name>A0A1B6JJG2_9HEMI</name>
<dbReference type="EC" id="2.3.1.225" evidence="10"/>
<evidence type="ECO:0000256" key="3">
    <source>
        <dbReference type="ARBA" id="ARBA00022692"/>
    </source>
</evidence>
<gene>
    <name evidence="13" type="ORF">g.18713</name>
</gene>
<keyword evidence="7" id="KW-0449">Lipoprotein</keyword>
<dbReference type="InterPro" id="IPR001594">
    <property type="entry name" value="Palmitoyltrfase_DHHC"/>
</dbReference>
<dbReference type="PANTHER" id="PTHR22883">
    <property type="entry name" value="ZINC FINGER DHHC DOMAIN CONTAINING PROTEIN"/>
    <property type="match status" value="1"/>
</dbReference>
<dbReference type="InterPro" id="IPR039859">
    <property type="entry name" value="PFA4/ZDH16/20/ERF2-like"/>
</dbReference>
<evidence type="ECO:0000256" key="7">
    <source>
        <dbReference type="ARBA" id="ARBA00023288"/>
    </source>
</evidence>
<comment type="subcellular location">
    <subcellularLocation>
        <location evidence="1">Endomembrane system</location>
        <topology evidence="1">Multi-pass membrane protein</topology>
    </subcellularLocation>
</comment>
<dbReference type="AlphaFoldDB" id="A0A1B6JJG2"/>
<comment type="catalytic activity">
    <reaction evidence="9 10">
        <text>L-cysteinyl-[protein] + hexadecanoyl-CoA = S-hexadecanoyl-L-cysteinyl-[protein] + CoA</text>
        <dbReference type="Rhea" id="RHEA:36683"/>
        <dbReference type="Rhea" id="RHEA-COMP:10131"/>
        <dbReference type="Rhea" id="RHEA-COMP:11032"/>
        <dbReference type="ChEBI" id="CHEBI:29950"/>
        <dbReference type="ChEBI" id="CHEBI:57287"/>
        <dbReference type="ChEBI" id="CHEBI:57379"/>
        <dbReference type="ChEBI" id="CHEBI:74151"/>
        <dbReference type="EC" id="2.3.1.225"/>
    </reaction>
</comment>
<evidence type="ECO:0000256" key="11">
    <source>
        <dbReference type="SAM" id="MobiDB-lite"/>
    </source>
</evidence>
<evidence type="ECO:0000256" key="5">
    <source>
        <dbReference type="ARBA" id="ARBA00023136"/>
    </source>
</evidence>
<evidence type="ECO:0000256" key="9">
    <source>
        <dbReference type="ARBA" id="ARBA00048048"/>
    </source>
</evidence>
<dbReference type="PROSITE" id="PS50216">
    <property type="entry name" value="DHHC"/>
    <property type="match status" value="1"/>
</dbReference>
<dbReference type="GO" id="GO:0005794">
    <property type="term" value="C:Golgi apparatus"/>
    <property type="evidence" value="ECO:0007669"/>
    <property type="project" value="TreeGrafter"/>
</dbReference>
<evidence type="ECO:0000256" key="4">
    <source>
        <dbReference type="ARBA" id="ARBA00022989"/>
    </source>
</evidence>
<feature type="transmembrane region" description="Helical" evidence="10">
    <location>
        <begin position="177"/>
        <end position="201"/>
    </location>
</feature>
<evidence type="ECO:0000256" key="10">
    <source>
        <dbReference type="RuleBase" id="RU079119"/>
    </source>
</evidence>
<feature type="transmembrane region" description="Helical" evidence="10">
    <location>
        <begin position="61"/>
        <end position="78"/>
    </location>
</feature>
<feature type="transmembrane region" description="Helical" evidence="10">
    <location>
        <begin position="221"/>
        <end position="240"/>
    </location>
</feature>
<keyword evidence="2 10" id="KW-0808">Transferase</keyword>
<keyword evidence="4 10" id="KW-1133">Transmembrane helix</keyword>
<feature type="region of interest" description="Disordered" evidence="11">
    <location>
        <begin position="332"/>
        <end position="355"/>
    </location>
</feature>
<evidence type="ECO:0000256" key="1">
    <source>
        <dbReference type="ARBA" id="ARBA00004127"/>
    </source>
</evidence>
<organism evidence="13">
    <name type="scientific">Homalodisca liturata</name>
    <dbReference type="NCBI Taxonomy" id="320908"/>
    <lineage>
        <taxon>Eukaryota</taxon>
        <taxon>Metazoa</taxon>
        <taxon>Ecdysozoa</taxon>
        <taxon>Arthropoda</taxon>
        <taxon>Hexapoda</taxon>
        <taxon>Insecta</taxon>
        <taxon>Pterygota</taxon>
        <taxon>Neoptera</taxon>
        <taxon>Paraneoptera</taxon>
        <taxon>Hemiptera</taxon>
        <taxon>Auchenorrhyncha</taxon>
        <taxon>Membracoidea</taxon>
        <taxon>Cicadellidae</taxon>
        <taxon>Cicadellinae</taxon>
        <taxon>Proconiini</taxon>
        <taxon>Homalodisca</taxon>
    </lineage>
</organism>
<protein>
    <recommendedName>
        <fullName evidence="10">Palmitoyltransferase</fullName>
        <ecNumber evidence="10">2.3.1.225</ecNumber>
    </recommendedName>
</protein>
<keyword evidence="5 10" id="KW-0472">Membrane</keyword>
<keyword evidence="6" id="KW-0564">Palmitate</keyword>
<dbReference type="EMBL" id="GECU01008643">
    <property type="protein sequence ID" value="JAS99063.1"/>
    <property type="molecule type" value="Transcribed_RNA"/>
</dbReference>
<dbReference type="GO" id="GO:0006612">
    <property type="term" value="P:protein targeting to membrane"/>
    <property type="evidence" value="ECO:0007669"/>
    <property type="project" value="TreeGrafter"/>
</dbReference>
<keyword evidence="3 10" id="KW-0812">Transmembrane</keyword>
<proteinExistence type="inferred from homology"/>
<comment type="domain">
    <text evidence="10">The DHHC domain is required for palmitoyltransferase activity.</text>
</comment>
<comment type="similarity">
    <text evidence="10">Belongs to the DHHC palmitoyltransferase family.</text>
</comment>
<dbReference type="GO" id="GO:0005783">
    <property type="term" value="C:endoplasmic reticulum"/>
    <property type="evidence" value="ECO:0007669"/>
    <property type="project" value="TreeGrafter"/>
</dbReference>
<evidence type="ECO:0000256" key="2">
    <source>
        <dbReference type="ARBA" id="ARBA00022679"/>
    </source>
</evidence>
<evidence type="ECO:0000313" key="13">
    <source>
        <dbReference type="EMBL" id="JAS99063.1"/>
    </source>
</evidence>
<keyword evidence="8 10" id="KW-0012">Acyltransferase</keyword>
<dbReference type="Pfam" id="PF01529">
    <property type="entry name" value="DHHC"/>
    <property type="match status" value="1"/>
</dbReference>
<dbReference type="GO" id="GO:0019706">
    <property type="term" value="F:protein-cysteine S-palmitoyltransferase activity"/>
    <property type="evidence" value="ECO:0007669"/>
    <property type="project" value="UniProtKB-EC"/>
</dbReference>
<evidence type="ECO:0000256" key="8">
    <source>
        <dbReference type="ARBA" id="ARBA00023315"/>
    </source>
</evidence>
<feature type="domain" description="Palmitoyltransferase DHHC" evidence="12">
    <location>
        <begin position="131"/>
        <end position="256"/>
    </location>
</feature>
<evidence type="ECO:0000259" key="12">
    <source>
        <dbReference type="Pfam" id="PF01529"/>
    </source>
</evidence>
<evidence type="ECO:0000256" key="6">
    <source>
        <dbReference type="ARBA" id="ARBA00023139"/>
    </source>
</evidence>
<feature type="transmembrane region" description="Helical" evidence="10">
    <location>
        <begin position="31"/>
        <end position="49"/>
    </location>
</feature>
<feature type="compositionally biased region" description="Pro residues" evidence="11">
    <location>
        <begin position="345"/>
        <end position="355"/>
    </location>
</feature>
<sequence length="472" mass="51059">MTHVTRKWELFPGRNKFCCDGRIMMAPQTSVFFVTVGLIVGTCSLFFIFDCPFLAMRITPAIPAVGALLFVFVMSALLRTSFSDPGVIPRATPDEAAYIEKQIEVSNSANSPTFRPPPRTKEILVKGQTVKLKYCFTCKIFRPPRASHCSLCDNCVERFDHHCPWVGNCVGKRNYRYFYMFIVSLAFLCVFILGCSLTHLILLTKDDRLFFDAVKESPSSVIVVVVCFFSVWSVLGLAGFHTYLTTSNQTTNEDIKGAFASKRGQASFNPYSYGNVCSNCCHVLCAPSPPSLIDRRGLVTTEFLGEADTRPGAVIVNSRTYGSLPQVIQNGVTVGEGSPEAGSPTTPPTTPPAPTNLPAVCSAVAPSINGSDSSSEVPGIYESVVGDCGAVVDQDPPKVDLSELDLYLDDVVVSVGLEPDTTSLVPLSASRLRLLQDTTMIESALDLDSLEESTSSVGAGSQAGLIKKKDTF</sequence>
<dbReference type="PANTHER" id="PTHR22883:SF43">
    <property type="entry name" value="PALMITOYLTRANSFERASE APP"/>
    <property type="match status" value="1"/>
</dbReference>